<organism evidence="2 3">
    <name type="scientific">Hohenbuehelia grisea</name>
    <dbReference type="NCBI Taxonomy" id="104357"/>
    <lineage>
        <taxon>Eukaryota</taxon>
        <taxon>Fungi</taxon>
        <taxon>Dikarya</taxon>
        <taxon>Basidiomycota</taxon>
        <taxon>Agaricomycotina</taxon>
        <taxon>Agaricomycetes</taxon>
        <taxon>Agaricomycetidae</taxon>
        <taxon>Agaricales</taxon>
        <taxon>Pleurotineae</taxon>
        <taxon>Pleurotaceae</taxon>
        <taxon>Hohenbuehelia</taxon>
    </lineage>
</organism>
<feature type="compositionally biased region" description="Low complexity" evidence="1">
    <location>
        <begin position="51"/>
        <end position="61"/>
    </location>
</feature>
<dbReference type="EMBL" id="JASNQZ010000003">
    <property type="protein sequence ID" value="KAL0958769.1"/>
    <property type="molecule type" value="Genomic_DNA"/>
</dbReference>
<proteinExistence type="predicted"/>
<protein>
    <submittedName>
        <fullName evidence="2">Uncharacterized protein</fullName>
    </submittedName>
</protein>
<dbReference type="Proteomes" id="UP001556367">
    <property type="component" value="Unassembled WGS sequence"/>
</dbReference>
<name>A0ABR3JSI0_9AGAR</name>
<comment type="caution">
    <text evidence="2">The sequence shown here is derived from an EMBL/GenBank/DDBJ whole genome shotgun (WGS) entry which is preliminary data.</text>
</comment>
<feature type="compositionally biased region" description="Polar residues" evidence="1">
    <location>
        <begin position="62"/>
        <end position="71"/>
    </location>
</feature>
<feature type="region of interest" description="Disordered" evidence="1">
    <location>
        <begin position="50"/>
        <end position="71"/>
    </location>
</feature>
<keyword evidence="3" id="KW-1185">Reference proteome</keyword>
<evidence type="ECO:0000313" key="2">
    <source>
        <dbReference type="EMBL" id="KAL0958769.1"/>
    </source>
</evidence>
<evidence type="ECO:0000256" key="1">
    <source>
        <dbReference type="SAM" id="MobiDB-lite"/>
    </source>
</evidence>
<reference evidence="3" key="1">
    <citation type="submission" date="2024-06" db="EMBL/GenBank/DDBJ databases">
        <title>Multi-omics analyses provide insights into the biosynthesis of the anticancer antibiotic pleurotin in Hohenbuehelia grisea.</title>
        <authorList>
            <person name="Weaver J.A."/>
            <person name="Alberti F."/>
        </authorList>
    </citation>
    <scope>NUCLEOTIDE SEQUENCE [LARGE SCALE GENOMIC DNA]</scope>
    <source>
        <strain evidence="3">T-177</strain>
    </source>
</reference>
<sequence>MSPMWSIKPIPGKSGGISTSLHKTFPIHKRADASDVPVLNVTVPDDGHAISPVPLSSSSSPTQQGIRSRTHQQTWLVHPSTFRLLLRLRSRLPLTVQRRHPRCLTAHPLISTRRSLFVRINQTPLVAYKHSLTSRELRFQDLCVPQMLDPRCIGDNGCFTGLDVSLPVGPG</sequence>
<evidence type="ECO:0000313" key="3">
    <source>
        <dbReference type="Proteomes" id="UP001556367"/>
    </source>
</evidence>
<gene>
    <name evidence="2" type="ORF">HGRIS_014091</name>
</gene>
<accession>A0ABR3JSI0</accession>